<feature type="non-terminal residue" evidence="1">
    <location>
        <position position="1"/>
    </location>
</feature>
<protein>
    <submittedName>
        <fullName evidence="1">ENR1 protein</fullName>
    </submittedName>
</protein>
<feature type="non-terminal residue" evidence="1">
    <location>
        <position position="95"/>
    </location>
</feature>
<sequence length="95" mass="10641">HLKQKEGDLLGEGIQSKNLFVDLAEHIALTLNVTSCWVCGGPITTEEWPRRGTAFGPMELLKRETVTERSYGKDRPEGWILSSLTIGRDCIERKG</sequence>
<proteinExistence type="predicted"/>
<organism evidence="1 2">
    <name type="scientific">Formicarius rufipectus</name>
    <dbReference type="NCBI Taxonomy" id="1118560"/>
    <lineage>
        <taxon>Eukaryota</taxon>
        <taxon>Metazoa</taxon>
        <taxon>Chordata</taxon>
        <taxon>Craniata</taxon>
        <taxon>Vertebrata</taxon>
        <taxon>Euteleostomi</taxon>
        <taxon>Archelosauria</taxon>
        <taxon>Archosauria</taxon>
        <taxon>Dinosauria</taxon>
        <taxon>Saurischia</taxon>
        <taxon>Theropoda</taxon>
        <taxon>Coelurosauria</taxon>
        <taxon>Aves</taxon>
        <taxon>Neognathae</taxon>
        <taxon>Neoaves</taxon>
        <taxon>Telluraves</taxon>
        <taxon>Australaves</taxon>
        <taxon>Passeriformes</taxon>
        <taxon>Formicariidae</taxon>
        <taxon>Formicarius</taxon>
    </lineage>
</organism>
<dbReference type="EMBL" id="VXAU01006330">
    <property type="protein sequence ID" value="NXK98790.1"/>
    <property type="molecule type" value="Genomic_DNA"/>
</dbReference>
<dbReference type="Proteomes" id="UP000520463">
    <property type="component" value="Unassembled WGS sequence"/>
</dbReference>
<accession>A0A7L0NZR7</accession>
<reference evidence="1 2" key="1">
    <citation type="submission" date="2019-09" db="EMBL/GenBank/DDBJ databases">
        <title>Bird 10,000 Genomes (B10K) Project - Family phase.</title>
        <authorList>
            <person name="Zhang G."/>
        </authorList>
    </citation>
    <scope>NUCLEOTIDE SEQUENCE [LARGE SCALE GENOMIC DNA]</scope>
    <source>
        <strain evidence="1">B10K-DU-001-43</strain>
        <tissue evidence="1">Muscle</tissue>
    </source>
</reference>
<dbReference type="OrthoDB" id="9325190at2759"/>
<comment type="caution">
    <text evidence="1">The sequence shown here is derived from an EMBL/GenBank/DDBJ whole genome shotgun (WGS) entry which is preliminary data.</text>
</comment>
<keyword evidence="2" id="KW-1185">Reference proteome</keyword>
<evidence type="ECO:0000313" key="1">
    <source>
        <dbReference type="EMBL" id="NXK98790.1"/>
    </source>
</evidence>
<evidence type="ECO:0000313" key="2">
    <source>
        <dbReference type="Proteomes" id="UP000520463"/>
    </source>
</evidence>
<dbReference type="AlphaFoldDB" id="A0A7L0NZR7"/>
<name>A0A7L0NZR7_9PASS</name>
<gene>
    <name evidence="1" type="primary">Erv31_4</name>
    <name evidence="1" type="ORF">FORRUF_R15401</name>
</gene>